<feature type="transmembrane region" description="Helical" evidence="8">
    <location>
        <begin position="104"/>
        <end position="127"/>
    </location>
</feature>
<evidence type="ECO:0000256" key="4">
    <source>
        <dbReference type="ARBA" id="ARBA00022679"/>
    </source>
</evidence>
<feature type="transmembrane region" description="Helical" evidence="8">
    <location>
        <begin position="298"/>
        <end position="318"/>
    </location>
</feature>
<dbReference type="GO" id="GO:0009103">
    <property type="term" value="P:lipopolysaccharide biosynthetic process"/>
    <property type="evidence" value="ECO:0007669"/>
    <property type="project" value="UniProtKB-ARBA"/>
</dbReference>
<protein>
    <submittedName>
        <fullName evidence="10">Glycosyltransferase domain-containing protein</fullName>
    </submittedName>
</protein>
<feature type="transmembrane region" description="Helical" evidence="8">
    <location>
        <begin position="147"/>
        <end position="170"/>
    </location>
</feature>
<keyword evidence="3" id="KW-0328">Glycosyltransferase</keyword>
<organism evidence="10 11">
    <name type="scientific">Desulfonema magnum</name>
    <dbReference type="NCBI Taxonomy" id="45655"/>
    <lineage>
        <taxon>Bacteria</taxon>
        <taxon>Pseudomonadati</taxon>
        <taxon>Thermodesulfobacteriota</taxon>
        <taxon>Desulfobacteria</taxon>
        <taxon>Desulfobacterales</taxon>
        <taxon>Desulfococcaceae</taxon>
        <taxon>Desulfonema</taxon>
    </lineage>
</organism>
<keyword evidence="6 8" id="KW-1133">Transmembrane helix</keyword>
<dbReference type="AlphaFoldDB" id="A0A975BWA5"/>
<dbReference type="GO" id="GO:0005886">
    <property type="term" value="C:plasma membrane"/>
    <property type="evidence" value="ECO:0007669"/>
    <property type="project" value="UniProtKB-SubCell"/>
</dbReference>
<feature type="transmembrane region" description="Helical" evidence="8">
    <location>
        <begin position="63"/>
        <end position="83"/>
    </location>
</feature>
<accession>A0A975BWA5</accession>
<dbReference type="RefSeq" id="WP_207679775.1">
    <property type="nucleotide sequence ID" value="NZ_CP061800.1"/>
</dbReference>
<evidence type="ECO:0000313" key="11">
    <source>
        <dbReference type="Proteomes" id="UP000663722"/>
    </source>
</evidence>
<evidence type="ECO:0000256" key="1">
    <source>
        <dbReference type="ARBA" id="ARBA00004651"/>
    </source>
</evidence>
<dbReference type="InterPro" id="IPR058514">
    <property type="entry name" value="DUF8201"/>
</dbReference>
<dbReference type="InterPro" id="IPR050297">
    <property type="entry name" value="LipidA_mod_glycosyltrf_83"/>
</dbReference>
<dbReference type="PANTHER" id="PTHR33908:SF11">
    <property type="entry name" value="MEMBRANE PROTEIN"/>
    <property type="match status" value="1"/>
</dbReference>
<feature type="transmembrane region" description="Helical" evidence="8">
    <location>
        <begin position="177"/>
        <end position="195"/>
    </location>
</feature>
<reference evidence="10" key="1">
    <citation type="journal article" date="2021" name="Microb. Physiol.">
        <title>Proteogenomic Insights into the Physiology of Marine, Sulfate-Reducing, Filamentous Desulfonema limicola and Desulfonema magnum.</title>
        <authorList>
            <person name="Schnaars V."/>
            <person name="Wohlbrand L."/>
            <person name="Scheve S."/>
            <person name="Hinrichs C."/>
            <person name="Reinhardt R."/>
            <person name="Rabus R."/>
        </authorList>
    </citation>
    <scope>NUCLEOTIDE SEQUENCE</scope>
    <source>
        <strain evidence="10">4be13</strain>
    </source>
</reference>
<evidence type="ECO:0000313" key="10">
    <source>
        <dbReference type="EMBL" id="QTA92394.1"/>
    </source>
</evidence>
<keyword evidence="11" id="KW-1185">Reference proteome</keyword>
<feature type="transmembrane region" description="Helical" evidence="8">
    <location>
        <begin position="256"/>
        <end position="286"/>
    </location>
</feature>
<evidence type="ECO:0000256" key="3">
    <source>
        <dbReference type="ARBA" id="ARBA00022676"/>
    </source>
</evidence>
<feature type="transmembrane region" description="Helical" evidence="8">
    <location>
        <begin position="406"/>
        <end position="423"/>
    </location>
</feature>
<feature type="transmembrane region" description="Helical" evidence="8">
    <location>
        <begin position="201"/>
        <end position="222"/>
    </location>
</feature>
<evidence type="ECO:0000256" key="6">
    <source>
        <dbReference type="ARBA" id="ARBA00022989"/>
    </source>
</evidence>
<sequence length="619" mass="71016">MTDIICLSGICVLVVGMGRFILDRIGIRSVSLGQDVIISAGTGLGVLSYSVFILGIFQCLFPVVLYILLGIYAAFSLSGWLILRRSWLNLRTLNKKDNRLSFSDICISVILGISLLGALLFVLTPAIGNDALTYHLAVPKLFLEHHGFFFIPGNIFSHYPLNSEMLFLIALVLRGDILAKGIHFAMAMFTLGALWQFTRDYISETASFPLILLIFFTIPSVFMNAHMAYNDMTLTFYTFLAVYTFMNWFSQKGSRWIILCGLFSGLAMATKYAALLVPLLGCLGILCAFHRETHYRKMFYVLGIYALCVAVFGSPFYIKNWVMSGNPLYPFFYKIFGGKGWSTDQARYYDFFLQNLGMGRGLWDYVLLPWNLSFHAKMHSPQFDGIMGPVFILTLPFALGMRKIATGAKVGMIYCLFTFIFWASSAQQIRYLIPIFPFLAVMTGYTLDYYRKNRIVHTLLAMFITLSLVFNGYYIVKDFIKIRPFSFVAGTEDRDAYLNRLIPSYAMFRYVNTRLPKDTKIFFIYMKNQGYLCDRPYYSDSMFESYTIQNILAKSATPKDVYLALKKTGFTHMLYDINYITGKISTFSDQEKSLFLDFQKRYLKLLKIEKRKYYLFALP</sequence>
<feature type="transmembrane region" description="Helical" evidence="8">
    <location>
        <begin position="34"/>
        <end position="57"/>
    </location>
</feature>
<proteinExistence type="predicted"/>
<evidence type="ECO:0000256" key="2">
    <source>
        <dbReference type="ARBA" id="ARBA00022475"/>
    </source>
</evidence>
<evidence type="ECO:0000256" key="7">
    <source>
        <dbReference type="ARBA" id="ARBA00023136"/>
    </source>
</evidence>
<feature type="domain" description="DUF8201" evidence="9">
    <location>
        <begin position="10"/>
        <end position="435"/>
    </location>
</feature>
<evidence type="ECO:0000256" key="5">
    <source>
        <dbReference type="ARBA" id="ARBA00022692"/>
    </source>
</evidence>
<dbReference type="GO" id="GO:0016763">
    <property type="term" value="F:pentosyltransferase activity"/>
    <property type="evidence" value="ECO:0007669"/>
    <property type="project" value="TreeGrafter"/>
</dbReference>
<feature type="transmembrane region" description="Helical" evidence="8">
    <location>
        <begin position="459"/>
        <end position="476"/>
    </location>
</feature>
<feature type="transmembrane region" description="Helical" evidence="8">
    <location>
        <begin position="382"/>
        <end position="399"/>
    </location>
</feature>
<dbReference type="Pfam" id="PF26626">
    <property type="entry name" value="DUF8201"/>
    <property type="match status" value="1"/>
</dbReference>
<comment type="subcellular location">
    <subcellularLocation>
        <location evidence="1">Cell membrane</location>
        <topology evidence="1">Multi-pass membrane protein</topology>
    </subcellularLocation>
</comment>
<keyword evidence="4" id="KW-0808">Transferase</keyword>
<dbReference type="KEGG" id="dmm:dnm_084730"/>
<evidence type="ECO:0000259" key="9">
    <source>
        <dbReference type="Pfam" id="PF26626"/>
    </source>
</evidence>
<feature type="transmembrane region" description="Helical" evidence="8">
    <location>
        <begin position="429"/>
        <end position="447"/>
    </location>
</feature>
<evidence type="ECO:0000256" key="8">
    <source>
        <dbReference type="SAM" id="Phobius"/>
    </source>
</evidence>
<keyword evidence="7 8" id="KW-0472">Membrane</keyword>
<keyword evidence="5 8" id="KW-0812">Transmembrane</keyword>
<feature type="transmembrane region" description="Helical" evidence="8">
    <location>
        <begin position="6"/>
        <end position="22"/>
    </location>
</feature>
<dbReference type="Proteomes" id="UP000663722">
    <property type="component" value="Chromosome"/>
</dbReference>
<name>A0A975BWA5_9BACT</name>
<gene>
    <name evidence="10" type="ORF">dnm_084730</name>
</gene>
<dbReference type="EMBL" id="CP061800">
    <property type="protein sequence ID" value="QTA92394.1"/>
    <property type="molecule type" value="Genomic_DNA"/>
</dbReference>
<dbReference type="PANTHER" id="PTHR33908">
    <property type="entry name" value="MANNOSYLTRANSFERASE YKCB-RELATED"/>
    <property type="match status" value="1"/>
</dbReference>
<keyword evidence="2" id="KW-1003">Cell membrane</keyword>
<feature type="transmembrane region" description="Helical" evidence="8">
    <location>
        <begin position="234"/>
        <end position="250"/>
    </location>
</feature>